<dbReference type="GO" id="GO:0045467">
    <property type="term" value="P:R7 cell development"/>
    <property type="evidence" value="ECO:0007669"/>
    <property type="project" value="UniProtKB-ARBA"/>
</dbReference>
<dbReference type="GO" id="GO:0006357">
    <property type="term" value="P:regulation of transcription by RNA polymerase II"/>
    <property type="evidence" value="ECO:0007669"/>
    <property type="project" value="TreeGrafter"/>
</dbReference>
<sequence length="682" mass="74044">MNPNQQFCLRWNNHQSTLISVFEALLESGTLVDCTLAAEGQYLKAHKVVLSACSPYLGMLLSQDFEKHPILILKDVKFAQLKSMLDYMYRGEVNISQDQLGTFLKAAESLQIKGLTDNSGVNKKISDVASMSDNSSCVEDDLPTQQQPQPQPSVQPRKIDELLSNPPKKCNRNKYTSPPNMYDPASRSPLQNANAITPPVYPSVAHLHPSMFAKKDDRIHGGKRRKLNTPVKNFENVLSPGELVEARMEEGPSPTPISAGAGGFLGNALQQGVVDQIGEDLSRQKQAELFNNNHHHHHHTKSNLVASGPLGSDRENSTERVSAPTSGVPASPVNQSLASSLAEQDAGLNGEPDPGNGPSGEPCDETPQPVSPSHQSQQALSAASLANAEEAAKRKLNELNMEKFAEFQEKMRQILKLNNVTFPGMGEEAAAAGGQAPLPLDFSKFDPSSPAATAFAFAKLNASSGGANMESGGGKFETSAAAVAAFNAAAALRGAASGRGSLGKLDSSQEDMEEEYDNEEEYGEGGKGQGGGDNSVHSDDGLERYRDFLANTDLSSLQDNPAALSTLARFHWLNWDPNPKYVRTTQENQYSCQHCGKRYRWKSTLKRHEVFECGGKEPVHQCPHCDYRAKQSGNLRVHIRKYHTSIELQSPSPAPRKPIVNPIQHQPSNLSTNQTPVAAAER</sequence>
<dbReference type="GO" id="GO:0008406">
    <property type="term" value="P:gonad development"/>
    <property type="evidence" value="ECO:0007669"/>
    <property type="project" value="UniProtKB-ARBA"/>
</dbReference>
<feature type="compositionally biased region" description="Acidic residues" evidence="14">
    <location>
        <begin position="508"/>
        <end position="523"/>
    </location>
</feature>
<dbReference type="SMART" id="SM00225">
    <property type="entry name" value="BTB"/>
    <property type="match status" value="1"/>
</dbReference>
<keyword evidence="2" id="KW-0217">Developmental protein</keyword>
<feature type="region of interest" description="Disordered" evidence="14">
    <location>
        <begin position="498"/>
        <end position="540"/>
    </location>
</feature>
<evidence type="ECO:0000256" key="6">
    <source>
        <dbReference type="ARBA" id="ARBA00022782"/>
    </source>
</evidence>
<dbReference type="GO" id="GO:0045476">
    <property type="term" value="P:nurse cell apoptotic process"/>
    <property type="evidence" value="ECO:0007669"/>
    <property type="project" value="UniProtKB-ARBA"/>
</dbReference>
<organism evidence="17">
    <name type="scientific">Cacopsylla melanoneura</name>
    <dbReference type="NCBI Taxonomy" id="428564"/>
    <lineage>
        <taxon>Eukaryota</taxon>
        <taxon>Metazoa</taxon>
        <taxon>Ecdysozoa</taxon>
        <taxon>Arthropoda</taxon>
        <taxon>Hexapoda</taxon>
        <taxon>Insecta</taxon>
        <taxon>Pterygota</taxon>
        <taxon>Neoptera</taxon>
        <taxon>Paraneoptera</taxon>
        <taxon>Hemiptera</taxon>
        <taxon>Sternorrhyncha</taxon>
        <taxon>Psylloidea</taxon>
        <taxon>Psyllidae</taxon>
        <taxon>Psyllinae</taxon>
        <taxon>Cacopsylla</taxon>
    </lineage>
</organism>
<dbReference type="InterPro" id="IPR013087">
    <property type="entry name" value="Znf_C2H2_type"/>
</dbReference>
<dbReference type="GO" id="GO:0007464">
    <property type="term" value="P:R3/R4 cell fate commitment"/>
    <property type="evidence" value="ECO:0007669"/>
    <property type="project" value="UniProtKB-ARBA"/>
</dbReference>
<feature type="domain" description="C2H2-type" evidence="16">
    <location>
        <begin position="620"/>
        <end position="648"/>
    </location>
</feature>
<dbReference type="Pfam" id="PF00096">
    <property type="entry name" value="zf-C2H2"/>
    <property type="match status" value="1"/>
</dbReference>
<dbReference type="EMBL" id="HBUF01075879">
    <property type="protein sequence ID" value="CAG6631091.1"/>
    <property type="molecule type" value="Transcribed_RNA"/>
</dbReference>
<dbReference type="PANTHER" id="PTHR23110">
    <property type="entry name" value="BTB DOMAIN TRANSCRIPTION FACTOR"/>
    <property type="match status" value="1"/>
</dbReference>
<feature type="region of interest" description="Disordered" evidence="14">
    <location>
        <begin position="132"/>
        <end position="182"/>
    </location>
</feature>
<keyword evidence="7" id="KW-0862">Zinc</keyword>
<proteinExistence type="predicted"/>
<keyword evidence="9" id="KW-0805">Transcription regulation</keyword>
<protein>
    <submittedName>
        <fullName evidence="17">Longitudinals lacking protein, isoform G</fullName>
    </submittedName>
</protein>
<dbReference type="SUPFAM" id="SSF57667">
    <property type="entry name" value="beta-beta-alpha zinc fingers"/>
    <property type="match status" value="1"/>
</dbReference>
<feature type="compositionally biased region" description="Polar residues" evidence="14">
    <location>
        <begin position="663"/>
        <end position="676"/>
    </location>
</feature>
<dbReference type="InterPro" id="IPR051095">
    <property type="entry name" value="Dros_DevTransReg"/>
</dbReference>
<reference evidence="17" key="1">
    <citation type="submission" date="2021-05" db="EMBL/GenBank/DDBJ databases">
        <authorList>
            <person name="Alioto T."/>
            <person name="Alioto T."/>
            <person name="Gomez Garrido J."/>
        </authorList>
    </citation>
    <scope>NUCLEOTIDE SEQUENCE</scope>
</reference>
<feature type="region of interest" description="Disordered" evidence="14">
    <location>
        <begin position="293"/>
        <end position="386"/>
    </location>
</feature>
<feature type="domain" description="BTB" evidence="15">
    <location>
        <begin position="32"/>
        <end position="97"/>
    </location>
</feature>
<dbReference type="GO" id="GO:0007526">
    <property type="term" value="P:larval somatic muscle development"/>
    <property type="evidence" value="ECO:0007669"/>
    <property type="project" value="UniProtKB-ARBA"/>
</dbReference>
<feature type="domain" description="C2H2-type" evidence="16">
    <location>
        <begin position="590"/>
        <end position="617"/>
    </location>
</feature>
<dbReference type="InterPro" id="IPR000210">
    <property type="entry name" value="BTB/POZ_dom"/>
</dbReference>
<keyword evidence="10" id="KW-0804">Transcription</keyword>
<evidence type="ECO:0000256" key="1">
    <source>
        <dbReference type="ARBA" id="ARBA00004123"/>
    </source>
</evidence>
<evidence type="ECO:0000256" key="9">
    <source>
        <dbReference type="ARBA" id="ARBA00023015"/>
    </source>
</evidence>
<keyword evidence="4" id="KW-0677">Repeat</keyword>
<evidence type="ECO:0000256" key="2">
    <source>
        <dbReference type="ARBA" id="ARBA00022473"/>
    </source>
</evidence>
<dbReference type="PROSITE" id="PS50097">
    <property type="entry name" value="BTB"/>
    <property type="match status" value="1"/>
</dbReference>
<evidence type="ECO:0000256" key="13">
    <source>
        <dbReference type="PROSITE-ProRule" id="PRU00042"/>
    </source>
</evidence>
<dbReference type="PROSITE" id="PS50157">
    <property type="entry name" value="ZINC_FINGER_C2H2_2"/>
    <property type="match status" value="2"/>
</dbReference>
<comment type="function">
    <text evidence="12">Putative transcription factor required for axon growth and guidance in the central and peripheral nervous systems. Repels CNS axons away from the midline by promoting the expression of the midline repellent sli and its receptor robo.</text>
</comment>
<evidence type="ECO:0000256" key="10">
    <source>
        <dbReference type="ARBA" id="ARBA00023163"/>
    </source>
</evidence>
<accession>A0A8D8VPP7</accession>
<evidence type="ECO:0000256" key="11">
    <source>
        <dbReference type="ARBA" id="ARBA00023242"/>
    </source>
</evidence>
<keyword evidence="6" id="KW-0221">Differentiation</keyword>
<keyword evidence="8" id="KW-0524">Neurogenesis</keyword>
<dbReference type="GO" id="GO:0008270">
    <property type="term" value="F:zinc ion binding"/>
    <property type="evidence" value="ECO:0007669"/>
    <property type="project" value="UniProtKB-KW"/>
</dbReference>
<keyword evidence="3" id="KW-0479">Metal-binding</keyword>
<evidence type="ECO:0000256" key="8">
    <source>
        <dbReference type="ARBA" id="ARBA00022902"/>
    </source>
</evidence>
<dbReference type="Pfam" id="PF00651">
    <property type="entry name" value="BTB"/>
    <property type="match status" value="1"/>
</dbReference>
<evidence type="ECO:0000256" key="14">
    <source>
        <dbReference type="SAM" id="MobiDB-lite"/>
    </source>
</evidence>
<dbReference type="Gene3D" id="3.30.710.10">
    <property type="entry name" value="Potassium Channel Kv1.1, Chain A"/>
    <property type="match status" value="1"/>
</dbReference>
<evidence type="ECO:0000256" key="5">
    <source>
        <dbReference type="ARBA" id="ARBA00022771"/>
    </source>
</evidence>
<keyword evidence="11" id="KW-0539">Nucleus</keyword>
<dbReference type="GO" id="GO:0035167">
    <property type="term" value="P:larval lymph gland hemopoiesis"/>
    <property type="evidence" value="ECO:0007669"/>
    <property type="project" value="UniProtKB-ARBA"/>
</dbReference>
<name>A0A8D8VPP7_9HEMI</name>
<dbReference type="FunFam" id="3.30.160.60:FF:000100">
    <property type="entry name" value="Zinc finger 45-like"/>
    <property type="match status" value="1"/>
</dbReference>
<evidence type="ECO:0000256" key="3">
    <source>
        <dbReference type="ARBA" id="ARBA00022723"/>
    </source>
</evidence>
<dbReference type="GO" id="GO:0016199">
    <property type="term" value="P:axon midline choice point recognition"/>
    <property type="evidence" value="ECO:0007669"/>
    <property type="project" value="UniProtKB-ARBA"/>
</dbReference>
<evidence type="ECO:0000256" key="12">
    <source>
        <dbReference type="ARBA" id="ARBA00037382"/>
    </source>
</evidence>
<dbReference type="EMBL" id="HBUF01075880">
    <property type="protein sequence ID" value="CAG6631093.1"/>
    <property type="molecule type" value="Transcribed_RNA"/>
</dbReference>
<dbReference type="GO" id="GO:0048813">
    <property type="term" value="P:dendrite morphogenesis"/>
    <property type="evidence" value="ECO:0007669"/>
    <property type="project" value="UniProtKB-ARBA"/>
</dbReference>
<dbReference type="InterPro" id="IPR011333">
    <property type="entry name" value="SKP1/BTB/POZ_sf"/>
</dbReference>
<dbReference type="CDD" id="cd18315">
    <property type="entry name" value="BTB_POZ_BAB-like"/>
    <property type="match status" value="1"/>
</dbReference>
<dbReference type="SMART" id="SM00355">
    <property type="entry name" value="ZnF_C2H2"/>
    <property type="match status" value="2"/>
</dbReference>
<dbReference type="InterPro" id="IPR036236">
    <property type="entry name" value="Znf_C2H2_sf"/>
</dbReference>
<keyword evidence="5 13" id="KW-0863">Zinc-finger</keyword>
<evidence type="ECO:0000256" key="4">
    <source>
        <dbReference type="ARBA" id="ARBA00022737"/>
    </source>
</evidence>
<feature type="compositionally biased region" description="Low complexity" evidence="14">
    <location>
        <begin position="367"/>
        <end position="386"/>
    </location>
</feature>
<comment type="subcellular location">
    <subcellularLocation>
        <location evidence="1">Nucleus</location>
    </subcellularLocation>
</comment>
<feature type="compositionally biased region" description="Polar residues" evidence="14">
    <location>
        <begin position="332"/>
        <end position="342"/>
    </location>
</feature>
<dbReference type="SUPFAM" id="SSF54695">
    <property type="entry name" value="POZ domain"/>
    <property type="match status" value="1"/>
</dbReference>
<dbReference type="PANTHER" id="PTHR23110:SF111">
    <property type="entry name" value="LONGITUDINALS LACKING PROTEIN, ISOFORMS F_I_K_T"/>
    <property type="match status" value="1"/>
</dbReference>
<feature type="compositionally biased region" description="Low complexity" evidence="14">
    <location>
        <begin position="143"/>
        <end position="156"/>
    </location>
</feature>
<evidence type="ECO:0000313" key="17">
    <source>
        <dbReference type="EMBL" id="CAG6631093.1"/>
    </source>
</evidence>
<dbReference type="EMBL" id="HBUF01075878">
    <property type="protein sequence ID" value="CAG6631089.1"/>
    <property type="molecule type" value="Transcribed_RNA"/>
</dbReference>
<evidence type="ECO:0000259" key="15">
    <source>
        <dbReference type="PROSITE" id="PS50097"/>
    </source>
</evidence>
<evidence type="ECO:0000256" key="7">
    <source>
        <dbReference type="ARBA" id="ARBA00022833"/>
    </source>
</evidence>
<evidence type="ECO:0000259" key="16">
    <source>
        <dbReference type="PROSITE" id="PS50157"/>
    </source>
</evidence>
<dbReference type="AlphaFoldDB" id="A0A8D8VPP7"/>
<dbReference type="GO" id="GO:0005634">
    <property type="term" value="C:nucleus"/>
    <property type="evidence" value="ECO:0007669"/>
    <property type="project" value="UniProtKB-SubCell"/>
</dbReference>
<feature type="region of interest" description="Disordered" evidence="14">
    <location>
        <begin position="646"/>
        <end position="682"/>
    </location>
</feature>
<dbReference type="Gene3D" id="3.30.160.60">
    <property type="entry name" value="Classic Zinc Finger"/>
    <property type="match status" value="2"/>
</dbReference>